<sequence>MTTSATESKSYPIDDCFGKSIGRENLDKLTSLNLNEDNSGDGEMITFVEFIRGQKKKKNDGILRNEAFENLRPIDEDDPSDNFFDVALDTARVPEDPVSTFAEGRSKSYMVNLSENEDSKERNQPRNHSFSQTAASFGHSLCLTVGEHTRWLGVPRRDSQESAAYGCETLGEKEVKNETTNTTMQDNPQHQQEKQQEDGRLMVFRRSGASTTILFSRIFCCLRRAVDVNNNFGLKEKRCEVFINDNNENKETNQHSKLYSWDIREEQQKDPKDFLWQGLVGETRVKEPGQLAGNPFQIESCLNCTLVILDQTASITIDDCRDCLIICGPCKGSLFLRDCKNLLILAICQQFRTRDCRHLNAHLFCTTCPTIEETDLEVAPLLLNYCGLQSQMHAAGISPFSNRWNQVHNFTPDSGKCNVRQNLNPKITNSFNSHLIQKLEHFLFNSKNWQFSMGNKRESKLFVAGLGIKKGGGEGQQNGEEEKSLLLIQPPPTENSSESGGGMRFYAESIEITKELINLEGIKLAAMHDIDMKQGEWENIICGKKENNNLKNIIGNKSKKIVALEIYGPKGSQTKIEEICQQKERKATNARLVDSEHMENCRKQLYRLCEIRQSI</sequence>
<dbReference type="GO" id="GO:1990075">
    <property type="term" value="C:periciliary membrane compartment"/>
    <property type="evidence" value="ECO:0007669"/>
    <property type="project" value="TreeGrafter"/>
</dbReference>
<dbReference type="InterPro" id="IPR012945">
    <property type="entry name" value="Tubulin-bd_cofactor_C_dom"/>
</dbReference>
<evidence type="ECO:0000256" key="1">
    <source>
        <dbReference type="ARBA" id="ARBA00008848"/>
    </source>
</evidence>
<comment type="caution">
    <text evidence="5">The sequence shown here is derived from an EMBL/GenBank/DDBJ whole genome shotgun (WGS) entry which is preliminary data.</text>
</comment>
<evidence type="ECO:0000256" key="2">
    <source>
        <dbReference type="ARBA" id="ARBA00022741"/>
    </source>
</evidence>
<dbReference type="AlphaFoldDB" id="A0A6V7VPU8"/>
<dbReference type="InterPro" id="IPR039093">
    <property type="entry name" value="XRP2"/>
</dbReference>
<dbReference type="InterPro" id="IPR016098">
    <property type="entry name" value="CAP/MinC_C"/>
</dbReference>
<organism evidence="5 6">
    <name type="scientific">Meloidogyne enterolobii</name>
    <name type="common">Root-knot nematode worm</name>
    <name type="synonym">Meloidogyne mayaguensis</name>
    <dbReference type="NCBI Taxonomy" id="390850"/>
    <lineage>
        <taxon>Eukaryota</taxon>
        <taxon>Metazoa</taxon>
        <taxon>Ecdysozoa</taxon>
        <taxon>Nematoda</taxon>
        <taxon>Chromadorea</taxon>
        <taxon>Rhabditida</taxon>
        <taxon>Tylenchina</taxon>
        <taxon>Tylenchomorpha</taxon>
        <taxon>Tylenchoidea</taxon>
        <taxon>Meloidogynidae</taxon>
        <taxon>Meloidogyninae</taxon>
        <taxon>Meloidogyne</taxon>
    </lineage>
</organism>
<gene>
    <name evidence="5" type="ORF">MENT_LOCUS28866</name>
</gene>
<dbReference type="InterPro" id="IPR006599">
    <property type="entry name" value="CARP_motif"/>
</dbReference>
<dbReference type="GO" id="GO:0006892">
    <property type="term" value="P:post-Golgi vesicle-mediated transport"/>
    <property type="evidence" value="ECO:0007669"/>
    <property type="project" value="TreeGrafter"/>
</dbReference>
<feature type="domain" description="C-CAP/cofactor C-like" evidence="4">
    <location>
        <begin position="259"/>
        <end position="412"/>
    </location>
</feature>
<dbReference type="GO" id="GO:0005096">
    <property type="term" value="F:GTPase activator activity"/>
    <property type="evidence" value="ECO:0007669"/>
    <property type="project" value="InterPro"/>
</dbReference>
<dbReference type="Pfam" id="PF07986">
    <property type="entry name" value="TBCC"/>
    <property type="match status" value="1"/>
</dbReference>
<dbReference type="GO" id="GO:0005929">
    <property type="term" value="C:cilium"/>
    <property type="evidence" value="ECO:0007669"/>
    <property type="project" value="TreeGrafter"/>
</dbReference>
<dbReference type="OrthoDB" id="194775at2759"/>
<comment type="similarity">
    <text evidence="1">Belongs to the TBCC family.</text>
</comment>
<dbReference type="PANTHER" id="PTHR15440">
    <property type="entry name" value="XRP2 PROTEIN"/>
    <property type="match status" value="1"/>
</dbReference>
<name>A0A6V7VPU8_MELEN</name>
<dbReference type="PANTHER" id="PTHR15440:SF0">
    <property type="entry name" value="PROTEIN XRP2"/>
    <property type="match status" value="1"/>
</dbReference>
<reference evidence="5 6" key="1">
    <citation type="submission" date="2020-08" db="EMBL/GenBank/DDBJ databases">
        <authorList>
            <person name="Koutsovoulos G."/>
            <person name="Danchin GJ E."/>
        </authorList>
    </citation>
    <scope>NUCLEOTIDE SEQUENCE [LARGE SCALE GENOMIC DNA]</scope>
</reference>
<proteinExistence type="inferred from homology"/>
<evidence type="ECO:0000259" key="4">
    <source>
        <dbReference type="PROSITE" id="PS51329"/>
    </source>
</evidence>
<evidence type="ECO:0000313" key="5">
    <source>
        <dbReference type="EMBL" id="CAD2177016.1"/>
    </source>
</evidence>
<dbReference type="Gene3D" id="2.160.20.70">
    <property type="match status" value="1"/>
</dbReference>
<evidence type="ECO:0000256" key="3">
    <source>
        <dbReference type="SAM" id="MobiDB-lite"/>
    </source>
</evidence>
<feature type="region of interest" description="Disordered" evidence="3">
    <location>
        <begin position="171"/>
        <end position="197"/>
    </location>
</feature>
<keyword evidence="2" id="KW-0547">Nucleotide-binding</keyword>
<dbReference type="GO" id="GO:0000166">
    <property type="term" value="F:nucleotide binding"/>
    <property type="evidence" value="ECO:0007669"/>
    <property type="project" value="UniProtKB-KW"/>
</dbReference>
<accession>A0A6V7VPU8</accession>
<dbReference type="PROSITE" id="PS51329">
    <property type="entry name" value="C_CAP_COFACTOR_C"/>
    <property type="match status" value="1"/>
</dbReference>
<dbReference type="EMBL" id="CAJEWN010000288">
    <property type="protein sequence ID" value="CAD2177016.1"/>
    <property type="molecule type" value="Genomic_DNA"/>
</dbReference>
<evidence type="ECO:0000313" key="6">
    <source>
        <dbReference type="Proteomes" id="UP000580250"/>
    </source>
</evidence>
<dbReference type="InterPro" id="IPR017901">
    <property type="entry name" value="C-CAP_CF_C-like"/>
</dbReference>
<dbReference type="SMART" id="SM00673">
    <property type="entry name" value="CARP"/>
    <property type="match status" value="1"/>
</dbReference>
<dbReference type="Proteomes" id="UP000580250">
    <property type="component" value="Unassembled WGS sequence"/>
</dbReference>
<protein>
    <recommendedName>
        <fullName evidence="4">C-CAP/cofactor C-like domain-containing protein</fullName>
    </recommendedName>
</protein>